<organism evidence="1 2">
    <name type="scientific">Hyalomma asiaticum</name>
    <name type="common">Tick</name>
    <dbReference type="NCBI Taxonomy" id="266040"/>
    <lineage>
        <taxon>Eukaryota</taxon>
        <taxon>Metazoa</taxon>
        <taxon>Ecdysozoa</taxon>
        <taxon>Arthropoda</taxon>
        <taxon>Chelicerata</taxon>
        <taxon>Arachnida</taxon>
        <taxon>Acari</taxon>
        <taxon>Parasitiformes</taxon>
        <taxon>Ixodida</taxon>
        <taxon>Ixodoidea</taxon>
        <taxon>Ixodidae</taxon>
        <taxon>Hyalomminae</taxon>
        <taxon>Hyalomma</taxon>
    </lineage>
</organism>
<evidence type="ECO:0000313" key="1">
    <source>
        <dbReference type="EMBL" id="KAH6927498.1"/>
    </source>
</evidence>
<protein>
    <submittedName>
        <fullName evidence="1">Uncharacterized protein</fullName>
    </submittedName>
</protein>
<proteinExistence type="predicted"/>
<name>A0ACB7S1H5_HYAAI</name>
<keyword evidence="2" id="KW-1185">Reference proteome</keyword>
<comment type="caution">
    <text evidence="1">The sequence shown here is derived from an EMBL/GenBank/DDBJ whole genome shotgun (WGS) entry which is preliminary data.</text>
</comment>
<dbReference type="Proteomes" id="UP000821845">
    <property type="component" value="Chromosome 6"/>
</dbReference>
<dbReference type="EMBL" id="CM023486">
    <property type="protein sequence ID" value="KAH6927498.1"/>
    <property type="molecule type" value="Genomic_DNA"/>
</dbReference>
<accession>A0ACB7S1H5</accession>
<gene>
    <name evidence="1" type="ORF">HPB50_004566</name>
</gene>
<reference evidence="1" key="1">
    <citation type="submission" date="2020-05" db="EMBL/GenBank/DDBJ databases">
        <title>Large-scale comparative analyses of tick genomes elucidate their genetic diversity and vector capacities.</title>
        <authorList>
            <person name="Jia N."/>
            <person name="Wang J."/>
            <person name="Shi W."/>
            <person name="Du L."/>
            <person name="Sun Y."/>
            <person name="Zhan W."/>
            <person name="Jiang J."/>
            <person name="Wang Q."/>
            <person name="Zhang B."/>
            <person name="Ji P."/>
            <person name="Sakyi L.B."/>
            <person name="Cui X."/>
            <person name="Yuan T."/>
            <person name="Jiang B."/>
            <person name="Yang W."/>
            <person name="Lam T.T.-Y."/>
            <person name="Chang Q."/>
            <person name="Ding S."/>
            <person name="Wang X."/>
            <person name="Zhu J."/>
            <person name="Ruan X."/>
            <person name="Zhao L."/>
            <person name="Wei J."/>
            <person name="Que T."/>
            <person name="Du C."/>
            <person name="Cheng J."/>
            <person name="Dai P."/>
            <person name="Han X."/>
            <person name="Huang E."/>
            <person name="Gao Y."/>
            <person name="Liu J."/>
            <person name="Shao H."/>
            <person name="Ye R."/>
            <person name="Li L."/>
            <person name="Wei W."/>
            <person name="Wang X."/>
            <person name="Wang C."/>
            <person name="Yang T."/>
            <person name="Huo Q."/>
            <person name="Li W."/>
            <person name="Guo W."/>
            <person name="Chen H."/>
            <person name="Zhou L."/>
            <person name="Ni X."/>
            <person name="Tian J."/>
            <person name="Zhou Y."/>
            <person name="Sheng Y."/>
            <person name="Liu T."/>
            <person name="Pan Y."/>
            <person name="Xia L."/>
            <person name="Li J."/>
            <person name="Zhao F."/>
            <person name="Cao W."/>
        </authorList>
    </citation>
    <scope>NUCLEOTIDE SEQUENCE</scope>
    <source>
        <strain evidence="1">Hyas-2018</strain>
    </source>
</reference>
<evidence type="ECO:0000313" key="2">
    <source>
        <dbReference type="Proteomes" id="UP000821845"/>
    </source>
</evidence>
<sequence>MVKAAWTEVTPTCVRNCFCKAGCVHLEPDADPEASEDDQSGSDLWQCVDSNVGGHDIGWDDFISADDAADTAQPYTDKGIVMSRAVCLLARQTGYQSYLLTTSLVGESRSVGKAMAQLAFYLCYGGSMVPVAHDPVTEIAQHLQVRYRELEQLKESAERAFDMGRPICVVTAGETTVNVTGPGKGGRCQELALAAAIELDRLFNRAELQPQRAELVVLAAGTLSSAGCAAPLPL</sequence>